<dbReference type="InterPro" id="IPR015300">
    <property type="entry name" value="DNA-bd_pseudobarrel_sf"/>
</dbReference>
<evidence type="ECO:0000256" key="4">
    <source>
        <dbReference type="ARBA" id="ARBA00023163"/>
    </source>
</evidence>
<dbReference type="GO" id="GO:0005634">
    <property type="term" value="C:nucleus"/>
    <property type="evidence" value="ECO:0007669"/>
    <property type="project" value="UniProtKB-SubCell"/>
</dbReference>
<gene>
    <name evidence="8" type="ORF">PVAP13_9KG095600</name>
</gene>
<accession>A0A8T0NGQ4</accession>
<keyword evidence="9" id="KW-1185">Reference proteome</keyword>
<name>A0A8T0NGQ4_PANVG</name>
<sequence>MVITRRSSVSGGTATPFPALYGRRAITVPRAAAGAGPGAPKRRTATCASPSPHHLQLPSSTRSLRPPSGGGRARVVASSTFRRRLQSLLSELSQVSLDHTRNNSCERCREWDFRDMDDRHKYFFKVMMGDFRSRMTIPDKFAQRFRDKIRGKITLKVYNGSTCTVVVARYQNKLVLEAGWEAFISTHDIRLADLLVFRYNGNFQFEVLVFDPSCCVKESSNVAQNCCDHVRVQQRHRNLLDSSSVSDDDQETMQSSGSEYPTPGEKKGPNQGTKKTNTSSSTCHLNATELADLYSSENDQEISSMTSYIFSPFTHLTQMQRMKVEKRVQDICSSIPIFGSVMTKCNITRNPCYLGICRKYAHQYLPHESQILRLQQHGKVWQVLLCTTKRNSIQFSRGWKKFVSDNKMQIGDICLFELLKDEKMLTMNIHIIRK</sequence>
<comment type="subcellular location">
    <subcellularLocation>
        <location evidence="1">Nucleus</location>
    </subcellularLocation>
</comment>
<dbReference type="InterPro" id="IPR044837">
    <property type="entry name" value="REM16-like"/>
</dbReference>
<dbReference type="PROSITE" id="PS50863">
    <property type="entry name" value="B3"/>
    <property type="match status" value="2"/>
</dbReference>
<evidence type="ECO:0000256" key="1">
    <source>
        <dbReference type="ARBA" id="ARBA00004123"/>
    </source>
</evidence>
<dbReference type="GO" id="GO:0003677">
    <property type="term" value="F:DNA binding"/>
    <property type="evidence" value="ECO:0007669"/>
    <property type="project" value="UniProtKB-KW"/>
</dbReference>
<dbReference type="AlphaFoldDB" id="A0A8T0NGQ4"/>
<feature type="domain" description="TF-B3" evidence="7">
    <location>
        <begin position="120"/>
        <end position="213"/>
    </location>
</feature>
<dbReference type="Pfam" id="PF02362">
    <property type="entry name" value="B3"/>
    <property type="match status" value="2"/>
</dbReference>
<evidence type="ECO:0000256" key="6">
    <source>
        <dbReference type="SAM" id="MobiDB-lite"/>
    </source>
</evidence>
<feature type="region of interest" description="Disordered" evidence="6">
    <location>
        <begin position="238"/>
        <end position="282"/>
    </location>
</feature>
<protein>
    <recommendedName>
        <fullName evidence="7">TF-B3 domain-containing protein</fullName>
    </recommendedName>
</protein>
<feature type="region of interest" description="Disordered" evidence="6">
    <location>
        <begin position="32"/>
        <end position="73"/>
    </location>
</feature>
<feature type="domain" description="TF-B3" evidence="7">
    <location>
        <begin position="339"/>
        <end position="434"/>
    </location>
</feature>
<keyword evidence="3" id="KW-0238">DNA-binding</keyword>
<organism evidence="8 9">
    <name type="scientific">Panicum virgatum</name>
    <name type="common">Blackwell switchgrass</name>
    <dbReference type="NCBI Taxonomy" id="38727"/>
    <lineage>
        <taxon>Eukaryota</taxon>
        <taxon>Viridiplantae</taxon>
        <taxon>Streptophyta</taxon>
        <taxon>Embryophyta</taxon>
        <taxon>Tracheophyta</taxon>
        <taxon>Spermatophyta</taxon>
        <taxon>Magnoliopsida</taxon>
        <taxon>Liliopsida</taxon>
        <taxon>Poales</taxon>
        <taxon>Poaceae</taxon>
        <taxon>PACMAD clade</taxon>
        <taxon>Panicoideae</taxon>
        <taxon>Panicodae</taxon>
        <taxon>Paniceae</taxon>
        <taxon>Panicinae</taxon>
        <taxon>Panicum</taxon>
        <taxon>Panicum sect. Hiantes</taxon>
    </lineage>
</organism>
<dbReference type="Proteomes" id="UP000823388">
    <property type="component" value="Chromosome 9K"/>
</dbReference>
<dbReference type="CDD" id="cd10017">
    <property type="entry name" value="B3_DNA"/>
    <property type="match status" value="2"/>
</dbReference>
<dbReference type="EMBL" id="CM029053">
    <property type="protein sequence ID" value="KAG2547398.1"/>
    <property type="molecule type" value="Genomic_DNA"/>
</dbReference>
<evidence type="ECO:0000256" key="3">
    <source>
        <dbReference type="ARBA" id="ARBA00023125"/>
    </source>
</evidence>
<comment type="caution">
    <text evidence="8">The sequence shown here is derived from an EMBL/GenBank/DDBJ whole genome shotgun (WGS) entry which is preliminary data.</text>
</comment>
<dbReference type="SMART" id="SM01019">
    <property type="entry name" value="B3"/>
    <property type="match status" value="2"/>
</dbReference>
<evidence type="ECO:0000259" key="7">
    <source>
        <dbReference type="PROSITE" id="PS50863"/>
    </source>
</evidence>
<evidence type="ECO:0000256" key="5">
    <source>
        <dbReference type="ARBA" id="ARBA00023242"/>
    </source>
</evidence>
<keyword evidence="4" id="KW-0804">Transcription</keyword>
<keyword evidence="5" id="KW-0539">Nucleus</keyword>
<reference evidence="8" key="1">
    <citation type="submission" date="2020-05" db="EMBL/GenBank/DDBJ databases">
        <title>WGS assembly of Panicum virgatum.</title>
        <authorList>
            <person name="Lovell J.T."/>
            <person name="Jenkins J."/>
            <person name="Shu S."/>
            <person name="Juenger T.E."/>
            <person name="Schmutz J."/>
        </authorList>
    </citation>
    <scope>NUCLEOTIDE SEQUENCE</scope>
    <source>
        <strain evidence="8">AP13</strain>
    </source>
</reference>
<evidence type="ECO:0000256" key="2">
    <source>
        <dbReference type="ARBA" id="ARBA00023015"/>
    </source>
</evidence>
<dbReference type="OrthoDB" id="1666376at2759"/>
<dbReference type="InterPro" id="IPR003340">
    <property type="entry name" value="B3_DNA-bd"/>
</dbReference>
<dbReference type="Gene3D" id="2.40.330.10">
    <property type="entry name" value="DNA-binding pseudobarrel domain"/>
    <property type="match status" value="2"/>
</dbReference>
<feature type="compositionally biased region" description="Polar residues" evidence="6">
    <location>
        <begin position="270"/>
        <end position="282"/>
    </location>
</feature>
<dbReference type="PANTHER" id="PTHR31391:SF121">
    <property type="entry name" value="B3 DOMAIN-CONTAINING PROTEIN OS08G0325100-RELATED"/>
    <property type="match status" value="1"/>
</dbReference>
<feature type="compositionally biased region" description="Low complexity" evidence="6">
    <location>
        <begin position="49"/>
        <end position="67"/>
    </location>
</feature>
<evidence type="ECO:0000313" key="9">
    <source>
        <dbReference type="Proteomes" id="UP000823388"/>
    </source>
</evidence>
<proteinExistence type="predicted"/>
<dbReference type="SUPFAM" id="SSF101936">
    <property type="entry name" value="DNA-binding pseudobarrel domain"/>
    <property type="match status" value="2"/>
</dbReference>
<dbReference type="PANTHER" id="PTHR31391">
    <property type="entry name" value="B3 DOMAIN-CONTAINING PROTEIN OS11G0197600-RELATED"/>
    <property type="match status" value="1"/>
</dbReference>
<keyword evidence="2" id="KW-0805">Transcription regulation</keyword>
<evidence type="ECO:0000313" key="8">
    <source>
        <dbReference type="EMBL" id="KAG2547399.1"/>
    </source>
</evidence>
<dbReference type="EMBL" id="CM029053">
    <property type="protein sequence ID" value="KAG2547399.1"/>
    <property type="molecule type" value="Genomic_DNA"/>
</dbReference>